<keyword evidence="3" id="KW-1185">Reference proteome</keyword>
<dbReference type="Pfam" id="PF17253">
    <property type="entry name" value="DUF5320"/>
    <property type="match status" value="1"/>
</dbReference>
<feature type="region of interest" description="Disordered" evidence="1">
    <location>
        <begin position="1"/>
        <end position="71"/>
    </location>
</feature>
<reference evidence="3" key="2">
    <citation type="journal article" date="2020" name="Antonie Van Leeuwenhoek">
        <title>Labilibaculum antarcticum sp. nov., a novel facultative anaerobic, psychrotorelant bacterium isolated from marine sediment of Antarctica.</title>
        <authorList>
            <person name="Watanabe M."/>
            <person name="Kojima H."/>
            <person name="Fukui M."/>
        </authorList>
    </citation>
    <scope>NUCLEOTIDE SEQUENCE [LARGE SCALE GENOMIC DNA]</scope>
    <source>
        <strain evidence="3">SPP2</strain>
    </source>
</reference>
<reference evidence="2 3" key="1">
    <citation type="journal article" date="2018" name="Mar. Genomics">
        <title>Complete genome sequence of Marinifilaceae bacterium strain SPP2, isolated from the Antarctic marine sediment.</title>
        <authorList>
            <person name="Watanabe M."/>
            <person name="Kojima H."/>
            <person name="Fukui M."/>
        </authorList>
    </citation>
    <scope>NUCLEOTIDE SEQUENCE [LARGE SCALE GENOMIC DNA]</scope>
    <source>
        <strain evidence="2 3">SPP2</strain>
    </source>
</reference>
<protein>
    <submittedName>
        <fullName evidence="2">Uncharacterized protein</fullName>
    </submittedName>
</protein>
<dbReference type="Proteomes" id="UP000218267">
    <property type="component" value="Chromosome"/>
</dbReference>
<evidence type="ECO:0000256" key="1">
    <source>
        <dbReference type="SAM" id="MobiDB-lite"/>
    </source>
</evidence>
<gene>
    <name evidence="2" type="ORF">ALGA_0030</name>
</gene>
<sequence>MSGNFIIQNKNLKTEVKMPNRDGTGPDGKGVKTGRKLGNCKPQESANEEKLKERGLGNRRLQEKGNKRRQN</sequence>
<evidence type="ECO:0000313" key="2">
    <source>
        <dbReference type="EMBL" id="BAX78425.1"/>
    </source>
</evidence>
<feature type="compositionally biased region" description="Polar residues" evidence="1">
    <location>
        <begin position="1"/>
        <end position="11"/>
    </location>
</feature>
<name>A0A1Y1CDL6_9BACT</name>
<feature type="compositionally biased region" description="Basic and acidic residues" evidence="1">
    <location>
        <begin position="47"/>
        <end position="65"/>
    </location>
</feature>
<dbReference type="AlphaFoldDB" id="A0A1Y1CDL6"/>
<proteinExistence type="predicted"/>
<dbReference type="EMBL" id="AP018042">
    <property type="protein sequence ID" value="BAX78425.1"/>
    <property type="molecule type" value="Genomic_DNA"/>
</dbReference>
<dbReference type="InterPro" id="IPR035205">
    <property type="entry name" value="DUF5320"/>
</dbReference>
<organism evidence="2 3">
    <name type="scientific">Labilibaculum antarcticum</name>
    <dbReference type="NCBI Taxonomy" id="1717717"/>
    <lineage>
        <taxon>Bacteria</taxon>
        <taxon>Pseudomonadati</taxon>
        <taxon>Bacteroidota</taxon>
        <taxon>Bacteroidia</taxon>
        <taxon>Marinilabiliales</taxon>
        <taxon>Marinifilaceae</taxon>
        <taxon>Labilibaculum</taxon>
    </lineage>
</organism>
<accession>A0A1Y1CDL6</accession>
<dbReference type="KEGG" id="mbas:ALGA_0030"/>
<evidence type="ECO:0000313" key="3">
    <source>
        <dbReference type="Proteomes" id="UP000218267"/>
    </source>
</evidence>